<proteinExistence type="predicted"/>
<dbReference type="RefSeq" id="WP_050035268.1">
    <property type="nucleotide sequence ID" value="NZ_CP009511.1"/>
</dbReference>
<organism evidence="1 2">
    <name type="scientific">Methanosarcina mazei SarPi</name>
    <dbReference type="NCBI Taxonomy" id="1434115"/>
    <lineage>
        <taxon>Archaea</taxon>
        <taxon>Methanobacteriati</taxon>
        <taxon>Methanobacteriota</taxon>
        <taxon>Stenosarchaea group</taxon>
        <taxon>Methanomicrobia</taxon>
        <taxon>Methanosarcinales</taxon>
        <taxon>Methanosarcinaceae</taxon>
        <taxon>Methanosarcina</taxon>
    </lineage>
</organism>
<gene>
    <name evidence="1" type="ORF">MSMAP_2041</name>
</gene>
<protein>
    <submittedName>
        <fullName evidence="1">Uncharacterized protein</fullName>
    </submittedName>
</protein>
<dbReference type="Gene3D" id="3.40.50.1460">
    <property type="match status" value="1"/>
</dbReference>
<evidence type="ECO:0000313" key="2">
    <source>
        <dbReference type="Proteomes" id="UP000033116"/>
    </source>
</evidence>
<dbReference type="PATRIC" id="fig|1434115.4.peg.2628"/>
<dbReference type="AlphaFoldDB" id="A0A0E3LSM4"/>
<accession>A0A0E3LSM4</accession>
<dbReference type="EMBL" id="CP009511">
    <property type="protein sequence ID" value="AKB62026.1"/>
    <property type="molecule type" value="Genomic_DNA"/>
</dbReference>
<name>A0A0E3LSM4_METMZ</name>
<dbReference type="GeneID" id="25418802"/>
<evidence type="ECO:0000313" key="1">
    <source>
        <dbReference type="EMBL" id="AKB62026.1"/>
    </source>
</evidence>
<dbReference type="SUPFAM" id="SSF52309">
    <property type="entry name" value="N-(deoxy)ribosyltransferase-like"/>
    <property type="match status" value="1"/>
</dbReference>
<dbReference type="Gene3D" id="3.40.50.450">
    <property type="match status" value="1"/>
</dbReference>
<reference evidence="1 2" key="1">
    <citation type="submission" date="2014-07" db="EMBL/GenBank/DDBJ databases">
        <title>Methanogenic archaea and the global carbon cycle.</title>
        <authorList>
            <person name="Henriksen J.R."/>
            <person name="Luke J."/>
            <person name="Reinhart S."/>
            <person name="Benedict M.N."/>
            <person name="Youngblut N.D."/>
            <person name="Metcalf M.E."/>
            <person name="Whitaker R.J."/>
            <person name="Metcalf W.W."/>
        </authorList>
    </citation>
    <scope>NUCLEOTIDE SEQUENCE [LARGE SCALE GENOMIC DNA]</scope>
    <source>
        <strain evidence="1 2">SarPi</strain>
    </source>
</reference>
<sequence length="626" mass="69736">MEAADPSPQTTLLILLGASEWPQFPEFQGSKAFANAVQRMKAYFISPQHFGLPAENLLDLFDSEKNADELDVEISLFLERRLIDMKKAGNPARDVLLYFVGHGGFVGCDSDFYLAIRRTRIGNPRSSGLHVTALAYTLKESARFLRRIVILDCCFAAAAFSAFEGGPDGVAIEKAKEAFQVGYKTVGKPTKGTTLLCSSSQKSPSRLLPDDSSTMFTKAFLDALAQGTTSPRDLLTLRDVKNVTADLLMEIPDAPKPVVLSPDQSEGDVADLPFFPNPCAHMLTSSFEFSIQQGDVTSFKADVLALKYAQGFHGTDKIVASLLKKKGIDVNTLQPIIGDYRCIETKNCIQADHALFIGVPELFYFNYQDIQKFAAKVLQTLADIAPITRHVAMTIHGANCGLDEIEAFLAQFKGYLDALQSGQFPLNLEKITIIDKNLQRVERLREAFEENFSHSNFISQTNDRWTYRLDKQQLNINFKSNQWSSKVSDKAGITSKVKPYAFVAMPFKKNMDDVYYYGIQQPARAAGFICERVDHEAFTGDILDQVKRKIENAAVVIAELTGANPNVYLEVGYAWGKGRPTLLLAKKEQELCFDVQGQRCLQYERIKDLEDSLNKELNDLKSKGLI</sequence>
<dbReference type="Proteomes" id="UP000033116">
    <property type="component" value="Chromosome"/>
</dbReference>
<dbReference type="HOGENOM" id="CLU_436576_0_0_2"/>